<proteinExistence type="predicted"/>
<feature type="region of interest" description="Disordered" evidence="1">
    <location>
        <begin position="1"/>
        <end position="29"/>
    </location>
</feature>
<dbReference type="EMBL" id="LN853788">
    <property type="protein sequence ID" value="CRY96687.1"/>
    <property type="molecule type" value="Genomic_DNA"/>
</dbReference>
<evidence type="ECO:0000313" key="2">
    <source>
        <dbReference type="EMBL" id="CRY96687.1"/>
    </source>
</evidence>
<sequence length="116" mass="12842">MDGLRPAGNTLVGPPQSFREHVGQPTHSGLTTYGGKALVSSMGGVHYSHTRGMATLVPWFSLWPRLGLRPAPTKNDVTDSIDVTKRISRRLDVHGAKRFSHDEIAEPPQGLERYRR</sequence>
<organism evidence="2">
    <name type="scientific">uncultured prokaryote</name>
    <dbReference type="NCBI Taxonomy" id="198431"/>
    <lineage>
        <taxon>unclassified sequences</taxon>
        <taxon>environmental samples</taxon>
    </lineage>
</organism>
<protein>
    <submittedName>
        <fullName evidence="2">Uncharacterized protein</fullName>
    </submittedName>
</protein>
<name>A0A0H5QLQ5_9ZZZZ</name>
<reference evidence="2" key="2">
    <citation type="submission" date="2015-07" db="EMBL/GenBank/DDBJ databases">
        <title>Plasmids, circular viruses and viroids from rat gut.</title>
        <authorList>
            <person name="Jorgensen T.J."/>
            <person name="Hansen M.A."/>
            <person name="Xu Z."/>
            <person name="Tabak M.A."/>
            <person name="Sorensen S.J."/>
            <person name="Hansen L.H."/>
        </authorList>
    </citation>
    <scope>NUCLEOTIDE SEQUENCE</scope>
    <source>
        <strain evidence="2">RGFK1215</strain>
    </source>
</reference>
<dbReference type="AlphaFoldDB" id="A0A0H5QLQ5"/>
<reference evidence="2" key="1">
    <citation type="submission" date="2015-06" db="EMBL/GenBank/DDBJ databases">
        <authorList>
            <person name="Joergensen T."/>
        </authorList>
    </citation>
    <scope>NUCLEOTIDE SEQUENCE</scope>
    <source>
        <strain evidence="2">RGFK1215</strain>
    </source>
</reference>
<evidence type="ECO:0000256" key="1">
    <source>
        <dbReference type="SAM" id="MobiDB-lite"/>
    </source>
</evidence>
<accession>A0A0H5QLQ5</accession>